<dbReference type="Gene3D" id="2.60.220.50">
    <property type="match status" value="1"/>
</dbReference>
<dbReference type="InterPro" id="IPR036445">
    <property type="entry name" value="GPCR_2_extracell_dom_sf"/>
</dbReference>
<keyword evidence="6" id="KW-0597">Phosphoprotein</keyword>
<evidence type="ECO:0000259" key="20">
    <source>
        <dbReference type="PROSITE" id="PS50221"/>
    </source>
</evidence>
<evidence type="ECO:0000256" key="19">
    <source>
        <dbReference type="SAM" id="SignalP"/>
    </source>
</evidence>
<evidence type="ECO:0000256" key="2">
    <source>
        <dbReference type="ARBA" id="ARBA00004651"/>
    </source>
</evidence>
<dbReference type="GO" id="GO:0005886">
    <property type="term" value="C:plasma membrane"/>
    <property type="evidence" value="ECO:0007669"/>
    <property type="project" value="UniProtKB-SubCell"/>
</dbReference>
<evidence type="ECO:0000259" key="21">
    <source>
        <dbReference type="PROSITE" id="PS50227"/>
    </source>
</evidence>
<dbReference type="PRINTS" id="PR00249">
    <property type="entry name" value="GPCRSECRETIN"/>
</dbReference>
<keyword evidence="15" id="KW-0325">Glycoprotein</keyword>
<keyword evidence="10 18" id="KW-1133">Transmembrane helix</keyword>
<feature type="signal peptide" evidence="19">
    <location>
        <begin position="1"/>
        <end position="33"/>
    </location>
</feature>
<evidence type="ECO:0000256" key="15">
    <source>
        <dbReference type="ARBA" id="ARBA00023180"/>
    </source>
</evidence>
<keyword evidence="7 18" id="KW-0812">Transmembrane</keyword>
<feature type="region of interest" description="Disordered" evidence="17">
    <location>
        <begin position="227"/>
        <end position="247"/>
    </location>
</feature>
<dbReference type="Proteomes" id="UP000525205">
    <property type="component" value="Unassembled WGS sequence"/>
</dbReference>
<evidence type="ECO:0000256" key="13">
    <source>
        <dbReference type="ARBA" id="ARBA00023157"/>
    </source>
</evidence>
<evidence type="ECO:0000313" key="23">
    <source>
        <dbReference type="EMBL" id="NXE73689.1"/>
    </source>
</evidence>
<dbReference type="PROSITE" id="PS50221">
    <property type="entry name" value="GAIN_B"/>
    <property type="match status" value="1"/>
</dbReference>
<dbReference type="InterPro" id="IPR057244">
    <property type="entry name" value="GAIN_B"/>
</dbReference>
<keyword evidence="24" id="KW-1185">Reference proteome</keyword>
<feature type="transmembrane region" description="Helical" evidence="18">
    <location>
        <begin position="1076"/>
        <end position="1094"/>
    </location>
</feature>
<evidence type="ECO:0000256" key="11">
    <source>
        <dbReference type="ARBA" id="ARBA00023040"/>
    </source>
</evidence>
<keyword evidence="5" id="KW-0964">Secreted</keyword>
<dbReference type="Gene3D" id="1.20.1070.10">
    <property type="entry name" value="Rhodopsin 7-helix transmembrane proteins"/>
    <property type="match status" value="1"/>
</dbReference>
<dbReference type="GO" id="GO:0007166">
    <property type="term" value="P:cell surface receptor signaling pathway"/>
    <property type="evidence" value="ECO:0007669"/>
    <property type="project" value="InterPro"/>
</dbReference>
<dbReference type="PROSITE" id="PS50227">
    <property type="entry name" value="G_PROTEIN_RECEP_F2_3"/>
    <property type="match status" value="1"/>
</dbReference>
<proteinExistence type="inferred from homology"/>
<organism evidence="23 24">
    <name type="scientific">Cochlearius cochlearius</name>
    <name type="common">Boat-billed heron</name>
    <dbReference type="NCBI Taxonomy" id="110676"/>
    <lineage>
        <taxon>Eukaryota</taxon>
        <taxon>Metazoa</taxon>
        <taxon>Chordata</taxon>
        <taxon>Craniata</taxon>
        <taxon>Vertebrata</taxon>
        <taxon>Euteleostomi</taxon>
        <taxon>Archelosauria</taxon>
        <taxon>Archosauria</taxon>
        <taxon>Dinosauria</taxon>
        <taxon>Saurischia</taxon>
        <taxon>Theropoda</taxon>
        <taxon>Coelurosauria</taxon>
        <taxon>Aves</taxon>
        <taxon>Neognathae</taxon>
        <taxon>Neoaves</taxon>
        <taxon>Aequornithes</taxon>
        <taxon>Pelecaniformes</taxon>
        <taxon>Ardeidae</taxon>
        <taxon>Cochlearius</taxon>
    </lineage>
</organism>
<comment type="similarity">
    <text evidence="3">Belongs to the G-protein coupled receptor 2 family. Adhesion G-protein coupled receptor (ADGR) subfamily.</text>
</comment>
<dbReference type="CDD" id="cd15988">
    <property type="entry name" value="7tmB2_BAI2"/>
    <property type="match status" value="1"/>
</dbReference>
<evidence type="ECO:0000256" key="6">
    <source>
        <dbReference type="ARBA" id="ARBA00022553"/>
    </source>
</evidence>
<dbReference type="PANTHER" id="PTHR10239:SF32">
    <property type="entry name" value="ADHESION G PROTEIN-COUPLED RECEPTOR B2"/>
    <property type="match status" value="1"/>
</dbReference>
<dbReference type="GO" id="GO:0016525">
    <property type="term" value="P:negative regulation of angiogenesis"/>
    <property type="evidence" value="ECO:0007669"/>
    <property type="project" value="InterPro"/>
</dbReference>
<dbReference type="Pfam" id="PF16489">
    <property type="entry name" value="GAIN"/>
    <property type="match status" value="1"/>
</dbReference>
<evidence type="ECO:0000256" key="1">
    <source>
        <dbReference type="ARBA" id="ARBA00004613"/>
    </source>
</evidence>
<feature type="region of interest" description="Disordered" evidence="17">
    <location>
        <begin position="113"/>
        <end position="135"/>
    </location>
</feature>
<keyword evidence="13" id="KW-1015">Disulfide bond</keyword>
<sequence length="1640" mass="179536">VRLSLPQGKCHRMTAAGPLLLAVISSLLWLTRGFDPAPSACSALASGVLYGSFSLKDLFPTISSGCSWTLENPDPTKYSLYLRFNREEQVCTHFSPMVLPLDHYLANYTCDPRSEAASPPPARQRPEEEEEEEEAELELCEAAGPFTFLHFDKNFVQLCLAAEPEAAPRLLAPQALEFRFVEVLLINNNNSSQFTCSVLCRWLEECLQAPGARRCGFTHAGCSCQAESPPAPRRNGTRHAARTPAPPPAASDCCPTDLHSANANDFDLPEVPHGNAVEENQKVKTQWPRSADEPAIYMAQTGDPAAEEWSQWSVCSLTCGQGSQVRTRSCVSSPYGTLCSGLLRETRTCNNTATCPVHGAWEEWSPWSLCSVTCGRGARTRTRRCVAPRRGGKACEGPELQAKPCNIASCPVEGQWLEWGAWSRCSVTCANGTQQRARKCSVAAHGWAECRGAHADARECSNPACPTDSKWGPWNHWSLCSKTCDTGWQRRFRMCEGTGVQGYPCEGTGEEVKTCNEKKCPGTGHPPPPRRPSPCARAAPDPPSRPPAYHEMCKDEYVMLMTWKKTAAGEIIYNKCPPNATGSASRRCLLSPHGVAYWGVPSFARCVSHEYRYLHLSLREHLAKGQRVLAGEGMSQVVRSLLELMARKTYYSGDLLFSVEILRNVTDTFKRATYTPSSEDVQRFFQVVSYMVDAENRDKWEDAQQVSPGSVHLMKVVEDFIHLVGDALKAFQSSLIVTDNLVISIQREPVSAVSSDINFPMKGRRGMKDWARSSEDKLFIPREVLSLASAAHVPACVRVSGRGCVFPHTCWEQTRGLSRVRVSSLSPRVCRAPDDIATLPSPLSAETDESSHFVIGAVLYRTLGLILPPPRTPLAVTSKVLMVTVRPPTKPTEPLVLVELSHIINGTSHPQCVTWDYSRTDAGLGNWDTESCQTLETLPAHTKCQCRQLATFAVLAQLPRDLAMDPSGTPSVPLMIGCAVSCMALLTLLVIYAAFWRFIKSERSIILLNFCVSILASNILILVGQSQMLSKGVCTMTAAFLHFFFLSSFCWVLTEAWQSYLAVIGRIRTRLVRKRFLCLGWGLPALVVAVSVGFTRTKGYGTASYCWLSLEGGLLYAFVGPAAVIVLVNMLVGIIVFNKLMSRDGISDKSKKQRAGSKPPPCGSLLLKCTKCGVVSSAAMTSATASSAMASLWSSCVVLPLLALTWMSAVLAMTDRRSILFQVLFAVFNSVQGFVIITVHGFLRREVQDVVKCQMGGCRSEENENSPDSCKNGQVQILTDFEKDVDLACQTVLFKEVNTCNPATITGTLSRISLDGDEDPKLNSTSEGGLGFSSLPGNIPPSSILVQVPKMTPNVVAGLGELGDAPAQQLSLEAPGPVYLCTESSLRPLEYGWLRAPEPPRESDYMVLPRRTGSLKPFPREEGTLGPGTEEGVPGGTGRPAAEGDAYPGFVAVDHVNMNLNQPYGTVKAPYSLQFKQHPTVRQILASELSERSRTMPRTVPGSAMKVGSLERKRLRYSDLDFEKVMHTRKRHSELYHELNQKFHTLDRYRALAAGSSKREKRWSVSSGGGEKSTANGAASPEEQQPQAPAAPPKPWSTFKAMTLGSLPSAKRDRLELRCADWEGPCASLDAADGDFQTEV</sequence>
<keyword evidence="14" id="KW-0675">Receptor</keyword>
<feature type="transmembrane region" description="Helical" evidence="18">
    <location>
        <begin position="1007"/>
        <end position="1028"/>
    </location>
</feature>
<feature type="transmembrane region" description="Helical" evidence="18">
    <location>
        <begin position="1190"/>
        <end position="1213"/>
    </location>
</feature>
<dbReference type="InterPro" id="IPR036383">
    <property type="entry name" value="TSP1_rpt_sf"/>
</dbReference>
<keyword evidence="9" id="KW-0677">Repeat</keyword>
<dbReference type="InterPro" id="IPR046338">
    <property type="entry name" value="GAIN_dom_sf"/>
</dbReference>
<dbReference type="InterPro" id="IPR017981">
    <property type="entry name" value="GPCR_2-like_7TM"/>
</dbReference>
<dbReference type="SMART" id="SM00303">
    <property type="entry name" value="GPS"/>
    <property type="match status" value="1"/>
</dbReference>
<evidence type="ECO:0000256" key="3">
    <source>
        <dbReference type="ARBA" id="ARBA00007343"/>
    </source>
</evidence>
<dbReference type="GO" id="GO:0004930">
    <property type="term" value="F:G protein-coupled receptor activity"/>
    <property type="evidence" value="ECO:0007669"/>
    <property type="project" value="UniProtKB-KW"/>
</dbReference>
<keyword evidence="12 18" id="KW-0472">Membrane</keyword>
<feature type="region of interest" description="Disordered" evidence="17">
    <location>
        <begin position="518"/>
        <end position="546"/>
    </location>
</feature>
<evidence type="ECO:0000256" key="4">
    <source>
        <dbReference type="ARBA" id="ARBA00022475"/>
    </source>
</evidence>
<dbReference type="Pfam" id="PF19188">
    <property type="entry name" value="AGRB_N"/>
    <property type="match status" value="1"/>
</dbReference>
<dbReference type="SUPFAM" id="SSF82895">
    <property type="entry name" value="TSP-1 type 1 repeat"/>
    <property type="match status" value="4"/>
</dbReference>
<dbReference type="Gene3D" id="2.20.100.10">
    <property type="entry name" value="Thrombospondin type-1 (TSP1) repeat"/>
    <property type="match status" value="4"/>
</dbReference>
<dbReference type="EMBL" id="VWPP01000032">
    <property type="protein sequence ID" value="NXE73689.1"/>
    <property type="molecule type" value="Genomic_DNA"/>
</dbReference>
<feature type="region of interest" description="Disordered" evidence="17">
    <location>
        <begin position="1560"/>
        <end position="1603"/>
    </location>
</feature>
<dbReference type="FunFam" id="2.20.100.10:FF:000003">
    <property type="entry name" value="Adhesion G protein-coupled receptor B2"/>
    <property type="match status" value="2"/>
</dbReference>
<dbReference type="Pfam" id="PF00002">
    <property type="entry name" value="7tm_2"/>
    <property type="match status" value="1"/>
</dbReference>
<dbReference type="FunFam" id="2.20.100.10:FF:000012">
    <property type="entry name" value="Adhesion G protein-coupled receptor B2"/>
    <property type="match status" value="1"/>
</dbReference>
<accession>A0A7K8P325</accession>
<feature type="transmembrane region" description="Helical" evidence="18">
    <location>
        <begin position="1040"/>
        <end position="1064"/>
    </location>
</feature>
<dbReference type="InterPro" id="IPR000203">
    <property type="entry name" value="GPS"/>
</dbReference>
<feature type="compositionally biased region" description="Low complexity" evidence="17">
    <location>
        <begin position="1578"/>
        <end position="1588"/>
    </location>
</feature>
<evidence type="ECO:0000259" key="22">
    <source>
        <dbReference type="PROSITE" id="PS50261"/>
    </source>
</evidence>
<evidence type="ECO:0000256" key="14">
    <source>
        <dbReference type="ARBA" id="ARBA00023170"/>
    </source>
</evidence>
<evidence type="ECO:0000256" key="10">
    <source>
        <dbReference type="ARBA" id="ARBA00022989"/>
    </source>
</evidence>
<evidence type="ECO:0000256" key="8">
    <source>
        <dbReference type="ARBA" id="ARBA00022729"/>
    </source>
</evidence>
<keyword evidence="8 19" id="KW-0732">Signal</keyword>
<dbReference type="InterPro" id="IPR008077">
    <property type="entry name" value="GPCR_2_brain_angio_inhib"/>
</dbReference>
<evidence type="ECO:0000256" key="18">
    <source>
        <dbReference type="SAM" id="Phobius"/>
    </source>
</evidence>
<evidence type="ECO:0000256" key="7">
    <source>
        <dbReference type="ARBA" id="ARBA00022692"/>
    </source>
</evidence>
<dbReference type="InterPro" id="IPR000884">
    <property type="entry name" value="TSP1_rpt"/>
</dbReference>
<feature type="domain" description="G-protein coupled receptors family 2 profile 1" evidence="21">
    <location>
        <begin position="534"/>
        <end position="610"/>
    </location>
</feature>
<feature type="region of interest" description="Disordered" evidence="17">
    <location>
        <begin position="1412"/>
        <end position="1444"/>
    </location>
</feature>
<dbReference type="InterPro" id="IPR043838">
    <property type="entry name" value="AGRB_N"/>
</dbReference>
<feature type="domain" description="GAIN-B" evidence="20">
    <location>
        <begin position="813"/>
        <end position="962"/>
    </location>
</feature>
<dbReference type="Gene3D" id="4.10.1240.10">
    <property type="entry name" value="GPCR, family 2, extracellular hormone receptor domain"/>
    <property type="match status" value="1"/>
</dbReference>
<dbReference type="Gene3D" id="1.25.40.610">
    <property type="match status" value="1"/>
</dbReference>
<dbReference type="FunFam" id="2.20.100.10:FF:000004">
    <property type="entry name" value="Adhesion G protein-coupled receptor B2"/>
    <property type="match status" value="1"/>
</dbReference>
<evidence type="ECO:0000256" key="5">
    <source>
        <dbReference type="ARBA" id="ARBA00022525"/>
    </source>
</evidence>
<feature type="non-terminal residue" evidence="23">
    <location>
        <position position="1640"/>
    </location>
</feature>
<name>A0A7K8P325_COCCO</name>
<comment type="subcellular location">
    <subcellularLocation>
        <location evidence="2">Cell membrane</location>
        <topology evidence="2">Multi-pass membrane protein</topology>
    </subcellularLocation>
    <subcellularLocation>
        <location evidence="1">Secreted</location>
    </subcellularLocation>
</comment>
<dbReference type="FunFam" id="1.25.40.610:FF:000002">
    <property type="entry name" value="Adhesion G protein-coupled receptor B2"/>
    <property type="match status" value="1"/>
</dbReference>
<feature type="transmembrane region" description="Helical" evidence="18">
    <location>
        <begin position="1114"/>
        <end position="1137"/>
    </location>
</feature>
<feature type="domain" description="G-protein coupled receptors family 2 profile 2" evidence="22">
    <location>
        <begin position="970"/>
        <end position="1244"/>
    </location>
</feature>
<feature type="transmembrane region" description="Helical" evidence="18">
    <location>
        <begin position="974"/>
        <end position="995"/>
    </location>
</feature>
<reference evidence="23 24" key="1">
    <citation type="submission" date="2019-09" db="EMBL/GenBank/DDBJ databases">
        <title>Bird 10,000 Genomes (B10K) Project - Family phase.</title>
        <authorList>
            <person name="Zhang G."/>
        </authorList>
    </citation>
    <scope>NUCLEOTIDE SEQUENCE [LARGE SCALE GENOMIC DNA]</scope>
    <source>
        <strain evidence="23">B10K-CU-031-03</strain>
        <tissue evidence="23">Muscle</tissue>
    </source>
</reference>
<evidence type="ECO:0000256" key="17">
    <source>
        <dbReference type="SAM" id="MobiDB-lite"/>
    </source>
</evidence>
<dbReference type="SMART" id="SM00209">
    <property type="entry name" value="TSP1"/>
    <property type="match status" value="4"/>
</dbReference>
<dbReference type="PANTHER" id="PTHR10239">
    <property type="entry name" value="ISTHMIN-2"/>
    <property type="match status" value="1"/>
</dbReference>
<protein>
    <submittedName>
        <fullName evidence="23">AGRB2 protein</fullName>
    </submittedName>
</protein>
<keyword evidence="16" id="KW-0807">Transducer</keyword>
<dbReference type="PRINTS" id="PR01694">
    <property type="entry name" value="BAIPRECURSOR"/>
</dbReference>
<dbReference type="InterPro" id="IPR032471">
    <property type="entry name" value="AGRL2-4_GAIN_subdom_A"/>
</dbReference>
<feature type="chain" id="PRO_5029839812" evidence="19">
    <location>
        <begin position="34"/>
        <end position="1640"/>
    </location>
</feature>
<dbReference type="InterPro" id="IPR000832">
    <property type="entry name" value="GPCR_2_secretin-like"/>
</dbReference>
<evidence type="ECO:0000256" key="9">
    <source>
        <dbReference type="ARBA" id="ARBA00022737"/>
    </source>
</evidence>
<comment type="caution">
    <text evidence="23">The sequence shown here is derived from an EMBL/GenBank/DDBJ whole genome shotgun (WGS) entry which is preliminary data.</text>
</comment>
<dbReference type="SMART" id="SM00008">
    <property type="entry name" value="HormR"/>
    <property type="match status" value="1"/>
</dbReference>
<dbReference type="InterPro" id="IPR001879">
    <property type="entry name" value="GPCR_2_extracellular_dom"/>
</dbReference>
<dbReference type="InterPro" id="IPR051867">
    <property type="entry name" value="Angio_Inhib/Adhesion_GPCR"/>
</dbReference>
<dbReference type="GO" id="GO:0005576">
    <property type="term" value="C:extracellular region"/>
    <property type="evidence" value="ECO:0007669"/>
    <property type="project" value="UniProtKB-SubCell"/>
</dbReference>
<feature type="transmembrane region" description="Helical" evidence="18">
    <location>
        <begin position="1219"/>
        <end position="1243"/>
    </location>
</feature>
<gene>
    <name evidence="23" type="primary">Adgrb2</name>
    <name evidence="23" type="ORF">COCCOC_R01630</name>
</gene>
<dbReference type="PROSITE" id="PS50092">
    <property type="entry name" value="TSP1"/>
    <property type="match status" value="4"/>
</dbReference>
<dbReference type="FunFam" id="4.10.1240.10:FF:000002">
    <property type="entry name" value="Adhesion G protein-coupled receptor B2"/>
    <property type="match status" value="1"/>
</dbReference>
<dbReference type="Pfam" id="PF01825">
    <property type="entry name" value="GPS"/>
    <property type="match status" value="1"/>
</dbReference>
<evidence type="ECO:0000256" key="12">
    <source>
        <dbReference type="ARBA" id="ARBA00023136"/>
    </source>
</evidence>
<keyword evidence="11" id="KW-0297">G-protein coupled receptor</keyword>
<dbReference type="PROSITE" id="PS50261">
    <property type="entry name" value="G_PROTEIN_RECEP_F2_4"/>
    <property type="match status" value="1"/>
</dbReference>
<dbReference type="Pfam" id="PF00090">
    <property type="entry name" value="TSP_1"/>
    <property type="match status" value="4"/>
</dbReference>
<feature type="non-terminal residue" evidence="23">
    <location>
        <position position="1"/>
    </location>
</feature>
<evidence type="ECO:0000256" key="16">
    <source>
        <dbReference type="ARBA" id="ARBA00023224"/>
    </source>
</evidence>
<evidence type="ECO:0000313" key="24">
    <source>
        <dbReference type="Proteomes" id="UP000525205"/>
    </source>
</evidence>
<keyword evidence="4" id="KW-1003">Cell membrane</keyword>